<dbReference type="RefSeq" id="WP_309488718.1">
    <property type="nucleotide sequence ID" value="NZ_JAENIG010000002.1"/>
</dbReference>
<evidence type="ECO:0000256" key="3">
    <source>
        <dbReference type="ARBA" id="ARBA00023002"/>
    </source>
</evidence>
<keyword evidence="1" id="KW-0285">Flavoprotein</keyword>
<dbReference type="Gene3D" id="3.40.109.10">
    <property type="entry name" value="NADH Oxidase"/>
    <property type="match status" value="1"/>
</dbReference>
<dbReference type="EMBL" id="JAENIG010000002">
    <property type="protein sequence ID" value="MBK1854112.1"/>
    <property type="molecule type" value="Genomic_DNA"/>
</dbReference>
<dbReference type="AlphaFoldDB" id="A0AAE2V7N6"/>
<protein>
    <submittedName>
        <fullName evidence="5">Nitroreductase family protein</fullName>
    </submittedName>
</protein>
<dbReference type="SUPFAM" id="SSF55469">
    <property type="entry name" value="FMN-dependent nitroreductase-like"/>
    <property type="match status" value="1"/>
</dbReference>
<evidence type="ECO:0000313" key="5">
    <source>
        <dbReference type="EMBL" id="MBK1854112.1"/>
    </source>
</evidence>
<evidence type="ECO:0000256" key="2">
    <source>
        <dbReference type="ARBA" id="ARBA00022643"/>
    </source>
</evidence>
<keyword evidence="6" id="KW-1185">Reference proteome</keyword>
<dbReference type="InterPro" id="IPR000415">
    <property type="entry name" value="Nitroreductase-like"/>
</dbReference>
<dbReference type="CDD" id="cd02144">
    <property type="entry name" value="iodotyrosine_dehalogenase"/>
    <property type="match status" value="1"/>
</dbReference>
<dbReference type="PANTHER" id="PTHR23026">
    <property type="entry name" value="NADPH NITROREDUCTASE"/>
    <property type="match status" value="1"/>
</dbReference>
<dbReference type="GO" id="GO:0016491">
    <property type="term" value="F:oxidoreductase activity"/>
    <property type="evidence" value="ECO:0007669"/>
    <property type="project" value="UniProtKB-KW"/>
</dbReference>
<dbReference type="InterPro" id="IPR029479">
    <property type="entry name" value="Nitroreductase"/>
</dbReference>
<comment type="caution">
    <text evidence="5">The sequence shown here is derived from an EMBL/GenBank/DDBJ whole genome shotgun (WGS) entry which is preliminary data.</text>
</comment>
<dbReference type="InterPro" id="IPR050627">
    <property type="entry name" value="Nitroreductase/BluB"/>
</dbReference>
<dbReference type="Pfam" id="PF00881">
    <property type="entry name" value="Nitroreductase"/>
    <property type="match status" value="1"/>
</dbReference>
<sequence>MENRQPLNFERLPADEMQERARSFFELMKPRRSVRDFSEDPIPDGVLEHCIEVAGRAPNGANQQAWHFAVVKSAEVKRKIREAAEAEEREFYQSRAPQEWLDALDHLGTDANKPFLERAPALIAVFQKSRVVDEEGKEGKTYYPKESVGLACGFLITALHHAGLASLTHTPSPMHFLNQVLQRPASEKPFLLLVVGYPAEGCTVPEITKKSLDEIVSVH</sequence>
<feature type="domain" description="Nitroreductase" evidence="4">
    <location>
        <begin position="30"/>
        <end position="197"/>
    </location>
</feature>
<accession>A0AAE2V7N6</accession>
<keyword evidence="3" id="KW-0560">Oxidoreductase</keyword>
<reference evidence="5" key="1">
    <citation type="submission" date="2021-01" db="EMBL/GenBank/DDBJ databases">
        <title>Modified the classification status of verrucomicrobia.</title>
        <authorList>
            <person name="Feng X."/>
        </authorList>
    </citation>
    <scope>NUCLEOTIDE SEQUENCE</scope>
    <source>
        <strain evidence="5">5K15</strain>
    </source>
</reference>
<proteinExistence type="predicted"/>
<gene>
    <name evidence="5" type="ORF">JIN83_04040</name>
</gene>
<evidence type="ECO:0000256" key="1">
    <source>
        <dbReference type="ARBA" id="ARBA00022630"/>
    </source>
</evidence>
<dbReference type="Proteomes" id="UP000634206">
    <property type="component" value="Unassembled WGS sequence"/>
</dbReference>
<evidence type="ECO:0000259" key="4">
    <source>
        <dbReference type="Pfam" id="PF00881"/>
    </source>
</evidence>
<keyword evidence="2" id="KW-0288">FMN</keyword>
<evidence type="ECO:0000313" key="6">
    <source>
        <dbReference type="Proteomes" id="UP000634206"/>
    </source>
</evidence>
<dbReference type="PANTHER" id="PTHR23026:SF90">
    <property type="entry name" value="IODOTYROSINE DEIODINASE 1"/>
    <property type="match status" value="1"/>
</dbReference>
<name>A0AAE2V7N6_9BACT</name>
<organism evidence="5 6">
    <name type="scientific">Oceaniferula flava</name>
    <dbReference type="NCBI Taxonomy" id="2800421"/>
    <lineage>
        <taxon>Bacteria</taxon>
        <taxon>Pseudomonadati</taxon>
        <taxon>Verrucomicrobiota</taxon>
        <taxon>Verrucomicrobiia</taxon>
        <taxon>Verrucomicrobiales</taxon>
        <taxon>Verrucomicrobiaceae</taxon>
        <taxon>Oceaniferula</taxon>
    </lineage>
</organism>